<evidence type="ECO:0000313" key="2">
    <source>
        <dbReference type="EMBL" id="CAJ61439.1"/>
    </source>
</evidence>
<feature type="region of interest" description="Disordered" evidence="1">
    <location>
        <begin position="128"/>
        <end position="185"/>
    </location>
</feature>
<organism evidence="2 3">
    <name type="scientific">Frankia alni (strain DSM 45986 / CECT 9034 / ACN14a)</name>
    <dbReference type="NCBI Taxonomy" id="326424"/>
    <lineage>
        <taxon>Bacteria</taxon>
        <taxon>Bacillati</taxon>
        <taxon>Actinomycetota</taxon>
        <taxon>Actinomycetes</taxon>
        <taxon>Frankiales</taxon>
        <taxon>Frankiaceae</taxon>
        <taxon>Frankia</taxon>
    </lineage>
</organism>
<dbReference type="AlphaFoldDB" id="Q0RM13"/>
<dbReference type="HOGENOM" id="CLU_1118881_0_0_11"/>
<feature type="compositionally biased region" description="Low complexity" evidence="1">
    <location>
        <begin position="146"/>
        <end position="167"/>
    </location>
</feature>
<protein>
    <recommendedName>
        <fullName evidence="4">DUF2889 domain-containing protein</fullName>
    </recommendedName>
</protein>
<evidence type="ECO:0000313" key="3">
    <source>
        <dbReference type="Proteomes" id="UP000000657"/>
    </source>
</evidence>
<dbReference type="eggNOG" id="ENOG5030717">
    <property type="taxonomic scope" value="Bacteria"/>
</dbReference>
<evidence type="ECO:0000256" key="1">
    <source>
        <dbReference type="SAM" id="MobiDB-lite"/>
    </source>
</evidence>
<dbReference type="EMBL" id="CT573213">
    <property type="protein sequence ID" value="CAJ61439.1"/>
    <property type="molecule type" value="Genomic_DNA"/>
</dbReference>
<sequence length="231" mass="24650">MHRRTIEIEVHQADDLLIARARLRDTRPWHPDPARVLLHDMQLALHVRAADLTIVAVESGMNAFPHTECPLIRPSFDRLVGLSVRRGFTRALRETVSGVHGCSHLHELARAAGPAIIQATLSASDARRRGLTPGAEPPDAPASTEAQTADTQTADAQTTDAQTTVAQPPEAQTADRAGGSGPVVSGRQAAALTGTCHIWAPDGIATRKLAAGWRPGFDPYPAPPLTAYEPT</sequence>
<reference evidence="2 3" key="1">
    <citation type="journal article" date="2007" name="Genome Res.">
        <title>Genome characteristics of facultatively symbiotic Frankia sp. strains reflect host range and host plant biogeography.</title>
        <authorList>
            <person name="Normand P."/>
            <person name="Lapierre P."/>
            <person name="Tisa L.S."/>
            <person name="Gogarten J.P."/>
            <person name="Alloisio N."/>
            <person name="Bagnarol E."/>
            <person name="Bassi C.A."/>
            <person name="Berry A.M."/>
            <person name="Bickhart D.M."/>
            <person name="Choisne N."/>
            <person name="Couloux A."/>
            <person name="Cournoyer B."/>
            <person name="Cruveiller S."/>
            <person name="Daubin V."/>
            <person name="Demange N."/>
            <person name="Francino M.P."/>
            <person name="Goltsman E."/>
            <person name="Huang Y."/>
            <person name="Kopp O.R."/>
            <person name="Labarre L."/>
            <person name="Lapidus A."/>
            <person name="Lavire C."/>
            <person name="Marechal J."/>
            <person name="Martinez M."/>
            <person name="Mastronunzio J.E."/>
            <person name="Mullin B.C."/>
            <person name="Niemann J."/>
            <person name="Pujic P."/>
            <person name="Rawnsley T."/>
            <person name="Rouy Z."/>
            <person name="Schenowitz C."/>
            <person name="Sellstedt A."/>
            <person name="Tavares F."/>
            <person name="Tomkins J.P."/>
            <person name="Vallenet D."/>
            <person name="Valverde C."/>
            <person name="Wall L.G."/>
            <person name="Wang Y."/>
            <person name="Medigue C."/>
            <person name="Benson D.R."/>
        </authorList>
    </citation>
    <scope>NUCLEOTIDE SEQUENCE [LARGE SCALE GENOMIC DNA]</scope>
    <source>
        <strain evidence="3">DSM 45986 / CECT 9034 / ACN14a</strain>
    </source>
</reference>
<name>Q0RM13_FRAAA</name>
<evidence type="ECO:0008006" key="4">
    <source>
        <dbReference type="Google" id="ProtNLM"/>
    </source>
</evidence>
<dbReference type="KEGG" id="fal:FRAAL2795"/>
<dbReference type="Pfam" id="PF11136">
    <property type="entry name" value="DUF2889"/>
    <property type="match status" value="1"/>
</dbReference>
<dbReference type="STRING" id="326424.FRAAL2795"/>
<accession>Q0RM13</accession>
<dbReference type="InterPro" id="IPR021312">
    <property type="entry name" value="DUF2889"/>
</dbReference>
<keyword evidence="3" id="KW-1185">Reference proteome</keyword>
<proteinExistence type="predicted"/>
<gene>
    <name evidence="2" type="ordered locus">FRAAL2795</name>
</gene>
<dbReference type="Proteomes" id="UP000000657">
    <property type="component" value="Chromosome"/>
</dbReference>